<keyword evidence="3" id="KW-0804">Transcription</keyword>
<keyword evidence="7" id="KW-1185">Reference proteome</keyword>
<dbReference type="RefSeq" id="WP_344884443.1">
    <property type="nucleotide sequence ID" value="NZ_BAABAL010000023.1"/>
</dbReference>
<keyword evidence="2 4" id="KW-0238">DNA-binding</keyword>
<dbReference type="InterPro" id="IPR009057">
    <property type="entry name" value="Homeodomain-like_sf"/>
</dbReference>
<evidence type="ECO:0000313" key="7">
    <source>
        <dbReference type="Proteomes" id="UP001501747"/>
    </source>
</evidence>
<evidence type="ECO:0000256" key="2">
    <source>
        <dbReference type="ARBA" id="ARBA00023125"/>
    </source>
</evidence>
<evidence type="ECO:0000313" key="6">
    <source>
        <dbReference type="EMBL" id="GAA4033350.1"/>
    </source>
</evidence>
<dbReference type="Pfam" id="PF00440">
    <property type="entry name" value="TetR_N"/>
    <property type="match status" value="1"/>
</dbReference>
<organism evidence="6 7">
    <name type="scientific">Allokutzneria multivorans</name>
    <dbReference type="NCBI Taxonomy" id="1142134"/>
    <lineage>
        <taxon>Bacteria</taxon>
        <taxon>Bacillati</taxon>
        <taxon>Actinomycetota</taxon>
        <taxon>Actinomycetes</taxon>
        <taxon>Pseudonocardiales</taxon>
        <taxon>Pseudonocardiaceae</taxon>
        <taxon>Allokutzneria</taxon>
    </lineage>
</organism>
<dbReference type="PROSITE" id="PS50977">
    <property type="entry name" value="HTH_TETR_2"/>
    <property type="match status" value="1"/>
</dbReference>
<gene>
    <name evidence="6" type="ORF">GCM10022247_67940</name>
</gene>
<dbReference type="EMBL" id="BAABAL010000023">
    <property type="protein sequence ID" value="GAA4033350.1"/>
    <property type="molecule type" value="Genomic_DNA"/>
</dbReference>
<dbReference type="PANTHER" id="PTHR30055:SF234">
    <property type="entry name" value="HTH-TYPE TRANSCRIPTIONAL REGULATOR BETI"/>
    <property type="match status" value="1"/>
</dbReference>
<dbReference type="PANTHER" id="PTHR30055">
    <property type="entry name" value="HTH-TYPE TRANSCRIPTIONAL REGULATOR RUTR"/>
    <property type="match status" value="1"/>
</dbReference>
<feature type="DNA-binding region" description="H-T-H motif" evidence="4">
    <location>
        <begin position="33"/>
        <end position="52"/>
    </location>
</feature>
<feature type="domain" description="HTH tetR-type" evidence="5">
    <location>
        <begin position="10"/>
        <end position="70"/>
    </location>
</feature>
<dbReference type="InterPro" id="IPR050109">
    <property type="entry name" value="HTH-type_TetR-like_transc_reg"/>
</dbReference>
<proteinExistence type="predicted"/>
<keyword evidence="1" id="KW-0805">Transcription regulation</keyword>
<evidence type="ECO:0000256" key="3">
    <source>
        <dbReference type="ARBA" id="ARBA00023163"/>
    </source>
</evidence>
<reference evidence="7" key="1">
    <citation type="journal article" date="2019" name="Int. J. Syst. Evol. Microbiol.">
        <title>The Global Catalogue of Microorganisms (GCM) 10K type strain sequencing project: providing services to taxonomists for standard genome sequencing and annotation.</title>
        <authorList>
            <consortium name="The Broad Institute Genomics Platform"/>
            <consortium name="The Broad Institute Genome Sequencing Center for Infectious Disease"/>
            <person name="Wu L."/>
            <person name="Ma J."/>
        </authorList>
    </citation>
    <scope>NUCLEOTIDE SEQUENCE [LARGE SCALE GENOMIC DNA]</scope>
    <source>
        <strain evidence="7">JCM 17342</strain>
    </source>
</reference>
<dbReference type="Gene3D" id="1.10.357.10">
    <property type="entry name" value="Tetracycline Repressor, domain 2"/>
    <property type="match status" value="1"/>
</dbReference>
<evidence type="ECO:0000256" key="1">
    <source>
        <dbReference type="ARBA" id="ARBA00023015"/>
    </source>
</evidence>
<protein>
    <recommendedName>
        <fullName evidence="5">HTH tetR-type domain-containing protein</fullName>
    </recommendedName>
</protein>
<dbReference type="PRINTS" id="PR00455">
    <property type="entry name" value="HTHTETR"/>
</dbReference>
<name>A0ABP7TZH6_9PSEU</name>
<comment type="caution">
    <text evidence="6">The sequence shown here is derived from an EMBL/GenBank/DDBJ whole genome shotgun (WGS) entry which is preliminary data.</text>
</comment>
<dbReference type="Proteomes" id="UP001501747">
    <property type="component" value="Unassembled WGS sequence"/>
</dbReference>
<evidence type="ECO:0000259" key="5">
    <source>
        <dbReference type="PROSITE" id="PS50977"/>
    </source>
</evidence>
<sequence>MESRRERKKREVRRQLADAALRLFSERGYDGTTVAQIAAEADVATKTFFNHFRSKDDVLFADSGPRAPVPLKVLADRQPGETPAQLLLRAYDAMLGDYLTEGIGRHDPESMARFTKLIMSEPALRGRALQLDQEVQREIADGLLRAFPDTLDEIAAAAAVGAMSGGARGAALKSLELGQSEEEFWAALRRGVEIGLRGLPG</sequence>
<evidence type="ECO:0000256" key="4">
    <source>
        <dbReference type="PROSITE-ProRule" id="PRU00335"/>
    </source>
</evidence>
<dbReference type="InterPro" id="IPR001647">
    <property type="entry name" value="HTH_TetR"/>
</dbReference>
<accession>A0ABP7TZH6</accession>
<dbReference type="SUPFAM" id="SSF46689">
    <property type="entry name" value="Homeodomain-like"/>
    <property type="match status" value="1"/>
</dbReference>